<gene>
    <name evidence="2" type="ORF">DY000_02058567</name>
</gene>
<keyword evidence="3" id="KW-1185">Reference proteome</keyword>
<accession>A0ABQ7ASN1</accession>
<comment type="caution">
    <text evidence="2">The sequence shown here is derived from an EMBL/GenBank/DDBJ whole genome shotgun (WGS) entry which is preliminary data.</text>
</comment>
<evidence type="ECO:0000313" key="2">
    <source>
        <dbReference type="EMBL" id="KAF3517100.1"/>
    </source>
</evidence>
<evidence type="ECO:0000256" key="1">
    <source>
        <dbReference type="SAM" id="MobiDB-lite"/>
    </source>
</evidence>
<dbReference type="Proteomes" id="UP000266723">
    <property type="component" value="Unassembled WGS sequence"/>
</dbReference>
<name>A0ABQ7ASN1_BRACR</name>
<reference evidence="2 3" key="1">
    <citation type="journal article" date="2020" name="BMC Genomics">
        <title>Intraspecific diversification of the crop wild relative Brassica cretica Lam. using demographic model selection.</title>
        <authorList>
            <person name="Kioukis A."/>
            <person name="Michalopoulou V.A."/>
            <person name="Briers L."/>
            <person name="Pirintsos S."/>
            <person name="Studholme D.J."/>
            <person name="Pavlidis P."/>
            <person name="Sarris P.F."/>
        </authorList>
    </citation>
    <scope>NUCLEOTIDE SEQUENCE [LARGE SCALE GENOMIC DNA]</scope>
    <source>
        <strain evidence="3">cv. PFS-1207/04</strain>
    </source>
</reference>
<sequence>MPIVSDVTLGNNKRKRDQGLSGDEEKSDGLAVPEVDDEMFWKYAPLSVVTAEYERRMGAERDPLDLISEGEESDHIILEMEERRGAGSVYDYFPSLNKGNLFVEDQNVQMVGSVDEVPSLKRPRQEDDCVDKYQVGKKIVSAEFYALQKICDDYDQEEELLQDASDPVDRGAVGPDLLKQMDSDALLDVSEDNPLALISEDEDADHIILEMEDRREVRLVSDSLNSLIVVDQDVQMWERRL</sequence>
<organism evidence="2 3">
    <name type="scientific">Brassica cretica</name>
    <name type="common">Mustard</name>
    <dbReference type="NCBI Taxonomy" id="69181"/>
    <lineage>
        <taxon>Eukaryota</taxon>
        <taxon>Viridiplantae</taxon>
        <taxon>Streptophyta</taxon>
        <taxon>Embryophyta</taxon>
        <taxon>Tracheophyta</taxon>
        <taxon>Spermatophyta</taxon>
        <taxon>Magnoliopsida</taxon>
        <taxon>eudicotyledons</taxon>
        <taxon>Gunneridae</taxon>
        <taxon>Pentapetalae</taxon>
        <taxon>rosids</taxon>
        <taxon>malvids</taxon>
        <taxon>Brassicales</taxon>
        <taxon>Brassicaceae</taxon>
        <taxon>Brassiceae</taxon>
        <taxon>Brassica</taxon>
    </lineage>
</organism>
<protein>
    <submittedName>
        <fullName evidence="2">Uncharacterized protein</fullName>
    </submittedName>
</protein>
<feature type="region of interest" description="Disordered" evidence="1">
    <location>
        <begin position="1"/>
        <end position="29"/>
    </location>
</feature>
<proteinExistence type="predicted"/>
<evidence type="ECO:0000313" key="3">
    <source>
        <dbReference type="Proteomes" id="UP000266723"/>
    </source>
</evidence>
<dbReference type="EMBL" id="QGKV02001556">
    <property type="protein sequence ID" value="KAF3517100.1"/>
    <property type="molecule type" value="Genomic_DNA"/>
</dbReference>